<dbReference type="Proteomes" id="UP000027730">
    <property type="component" value="Unassembled WGS sequence"/>
</dbReference>
<accession>A0A074WXA5</accession>
<reference evidence="1 2" key="1">
    <citation type="journal article" date="2014" name="BMC Genomics">
        <title>Genome sequencing of four Aureobasidium pullulans varieties: biotechnological potential, stress tolerance, and description of new species.</title>
        <authorList>
            <person name="Gostin Ar C."/>
            <person name="Ohm R.A."/>
            <person name="Kogej T."/>
            <person name="Sonjak S."/>
            <person name="Turk M."/>
            <person name="Zajc J."/>
            <person name="Zalar P."/>
            <person name="Grube M."/>
            <person name="Sun H."/>
            <person name="Han J."/>
            <person name="Sharma A."/>
            <person name="Chiniquy J."/>
            <person name="Ngan C.Y."/>
            <person name="Lipzen A."/>
            <person name="Barry K."/>
            <person name="Grigoriev I.V."/>
            <person name="Gunde-Cimerman N."/>
        </authorList>
    </citation>
    <scope>NUCLEOTIDE SEQUENCE [LARGE SCALE GENOMIC DNA]</scope>
    <source>
        <strain evidence="1 2">CBS 147.97</strain>
    </source>
</reference>
<gene>
    <name evidence="1" type="ORF">M436DRAFT_44238</name>
</gene>
<proteinExistence type="predicted"/>
<dbReference type="GeneID" id="25410106"/>
<evidence type="ECO:0000313" key="2">
    <source>
        <dbReference type="Proteomes" id="UP000027730"/>
    </source>
</evidence>
<dbReference type="PANTHER" id="PTHR42085:SF1">
    <property type="entry name" value="F-BOX DOMAIN-CONTAINING PROTEIN"/>
    <property type="match status" value="1"/>
</dbReference>
<name>A0A074WXA5_9PEZI</name>
<evidence type="ECO:0000313" key="1">
    <source>
        <dbReference type="EMBL" id="KEQ74402.1"/>
    </source>
</evidence>
<dbReference type="OrthoDB" id="62952at2759"/>
<dbReference type="AlphaFoldDB" id="A0A074WXA5"/>
<keyword evidence="2" id="KW-1185">Reference proteome</keyword>
<dbReference type="EMBL" id="KL584707">
    <property type="protein sequence ID" value="KEQ74402.1"/>
    <property type="molecule type" value="Genomic_DNA"/>
</dbReference>
<dbReference type="HOGENOM" id="CLU_855243_0_0_1"/>
<dbReference type="InterPro" id="IPR038883">
    <property type="entry name" value="AN11006-like"/>
</dbReference>
<sequence length="300" mass="33841">MDSHPNGSRVLPQTQSPLFKLPGELRNWIYELALTPEAPIVNPTWETTIHPQHQQIPSMGMALLRACRATYLETNDSVSLKKGEFIFTRVAHIQSFFSRLSLAQASHVRHITIDLREAASEDTTLQREQSTIVANEWIHYFCCTRGAHMMGAWCADLGTLKSDVPHLRSLCLDLTNWQPNHAGSRIVPWSLGLWFSPAFDKDQTALIDLAEQTVRLAGETETRLIEWRTLEGVTRLKVHVDELHNIRPLTSCGTSLSQGGRMSWDAFVEFKDDQTELVKKRKASLSASNIIWNSALSVQA</sequence>
<dbReference type="PANTHER" id="PTHR42085">
    <property type="entry name" value="F-BOX DOMAIN-CONTAINING PROTEIN"/>
    <property type="match status" value="1"/>
</dbReference>
<organism evidence="1 2">
    <name type="scientific">Aureobasidium namibiae CBS 147.97</name>
    <dbReference type="NCBI Taxonomy" id="1043004"/>
    <lineage>
        <taxon>Eukaryota</taxon>
        <taxon>Fungi</taxon>
        <taxon>Dikarya</taxon>
        <taxon>Ascomycota</taxon>
        <taxon>Pezizomycotina</taxon>
        <taxon>Dothideomycetes</taxon>
        <taxon>Dothideomycetidae</taxon>
        <taxon>Dothideales</taxon>
        <taxon>Saccotheciaceae</taxon>
        <taxon>Aureobasidium</taxon>
    </lineage>
</organism>
<protein>
    <submittedName>
        <fullName evidence="1">Uncharacterized protein</fullName>
    </submittedName>
</protein>
<dbReference type="RefSeq" id="XP_013428556.1">
    <property type="nucleotide sequence ID" value="XM_013573102.1"/>
</dbReference>